<evidence type="ECO:0000313" key="3">
    <source>
        <dbReference type="Proteomes" id="UP000823941"/>
    </source>
</evidence>
<keyword evidence="3" id="KW-1185">Reference proteome</keyword>
<gene>
    <name evidence="2" type="ORF">JYU34_003055</name>
</gene>
<feature type="region of interest" description="Disordered" evidence="1">
    <location>
        <begin position="1"/>
        <end position="33"/>
    </location>
</feature>
<protein>
    <submittedName>
        <fullName evidence="2">Uncharacterized protein</fullName>
    </submittedName>
</protein>
<reference evidence="2 3" key="1">
    <citation type="submission" date="2021-06" db="EMBL/GenBank/DDBJ databases">
        <title>A haploid diamondback moth (Plutella xylostella L.) genome assembly resolves 31 chromosomes and identifies a diamide resistance mutation.</title>
        <authorList>
            <person name="Ward C.M."/>
            <person name="Perry K.D."/>
            <person name="Baker G."/>
            <person name="Powis K."/>
            <person name="Heckel D.G."/>
            <person name="Baxter S.W."/>
        </authorList>
    </citation>
    <scope>NUCLEOTIDE SEQUENCE [LARGE SCALE GENOMIC DNA]</scope>
    <source>
        <strain evidence="2 3">LV</strain>
        <tissue evidence="2">Single pupa</tissue>
    </source>
</reference>
<name>A0ABQ7QZ22_PLUXY</name>
<evidence type="ECO:0000313" key="2">
    <source>
        <dbReference type="EMBL" id="KAG7310300.1"/>
    </source>
</evidence>
<dbReference type="Proteomes" id="UP000823941">
    <property type="component" value="Chromosome 5"/>
</dbReference>
<comment type="caution">
    <text evidence="2">The sequence shown here is derived from an EMBL/GenBank/DDBJ whole genome shotgun (WGS) entry which is preliminary data.</text>
</comment>
<accession>A0ABQ7QZ22</accession>
<feature type="compositionally biased region" description="Polar residues" evidence="1">
    <location>
        <begin position="9"/>
        <end position="28"/>
    </location>
</feature>
<sequence length="144" mass="15628">MSCYLAPATSFTPQGGSRTKLSSYSGAPQPSPLEHISPGKRYIVVHAGSETGFVPNALLIFSTKSRLADYHHDMNAENFGCINKQPKTDKSNTPIRNLSSNTSTARAASVFQEGIVSADLMDLRTYIETCNEKVRADLSQISTD</sequence>
<proteinExistence type="predicted"/>
<dbReference type="EMBL" id="JAHIBW010000005">
    <property type="protein sequence ID" value="KAG7310300.1"/>
    <property type="molecule type" value="Genomic_DNA"/>
</dbReference>
<evidence type="ECO:0000256" key="1">
    <source>
        <dbReference type="SAM" id="MobiDB-lite"/>
    </source>
</evidence>
<organism evidence="2 3">
    <name type="scientific">Plutella xylostella</name>
    <name type="common">Diamondback moth</name>
    <name type="synonym">Plutella maculipennis</name>
    <dbReference type="NCBI Taxonomy" id="51655"/>
    <lineage>
        <taxon>Eukaryota</taxon>
        <taxon>Metazoa</taxon>
        <taxon>Ecdysozoa</taxon>
        <taxon>Arthropoda</taxon>
        <taxon>Hexapoda</taxon>
        <taxon>Insecta</taxon>
        <taxon>Pterygota</taxon>
        <taxon>Neoptera</taxon>
        <taxon>Endopterygota</taxon>
        <taxon>Lepidoptera</taxon>
        <taxon>Glossata</taxon>
        <taxon>Ditrysia</taxon>
        <taxon>Yponomeutoidea</taxon>
        <taxon>Plutellidae</taxon>
        <taxon>Plutella</taxon>
    </lineage>
</organism>